<sequence length="179" mass="17871">MDPADTFGISWYPADPSVAPPPPPLKPGPSSNCFVYETTPLDYVSKVAFTFGITVESLLNANAAAIPKMDDFLAEGTLLKICSPTRNVATAAKPPAAAAPADAAAATPAAKPAAPGAAAAAAPQGAGSASASTEGCSPYLGCVPDPPPAAAAPPAGSATGFLGKRHLRLQRLRRLLLLA</sequence>
<dbReference type="AlphaFoldDB" id="A0A0D2JHC8"/>
<dbReference type="GeneID" id="25742063"/>
<evidence type="ECO:0008006" key="3">
    <source>
        <dbReference type="Google" id="ProtNLM"/>
    </source>
</evidence>
<dbReference type="Proteomes" id="UP000054498">
    <property type="component" value="Unassembled WGS sequence"/>
</dbReference>
<evidence type="ECO:0000313" key="1">
    <source>
        <dbReference type="EMBL" id="KIY98772.1"/>
    </source>
</evidence>
<keyword evidence="2" id="KW-1185">Reference proteome</keyword>
<evidence type="ECO:0000313" key="2">
    <source>
        <dbReference type="Proteomes" id="UP000054498"/>
    </source>
</evidence>
<dbReference type="RefSeq" id="XP_013897792.1">
    <property type="nucleotide sequence ID" value="XM_014042338.1"/>
</dbReference>
<reference evidence="1 2" key="1">
    <citation type="journal article" date="2013" name="BMC Genomics">
        <title>Reconstruction of the lipid metabolism for the microalga Monoraphidium neglectum from its genome sequence reveals characteristics suitable for biofuel production.</title>
        <authorList>
            <person name="Bogen C."/>
            <person name="Al-Dilaimi A."/>
            <person name="Albersmeier A."/>
            <person name="Wichmann J."/>
            <person name="Grundmann M."/>
            <person name="Rupp O."/>
            <person name="Lauersen K.J."/>
            <person name="Blifernez-Klassen O."/>
            <person name="Kalinowski J."/>
            <person name="Goesmann A."/>
            <person name="Mussgnug J.H."/>
            <person name="Kruse O."/>
        </authorList>
    </citation>
    <scope>NUCLEOTIDE SEQUENCE [LARGE SCALE GENOMIC DNA]</scope>
    <source>
        <strain evidence="1 2">SAG 48.87</strain>
    </source>
</reference>
<proteinExistence type="predicted"/>
<dbReference type="KEGG" id="mng:MNEG_9188"/>
<dbReference type="STRING" id="145388.A0A0D2JHC8"/>
<dbReference type="EMBL" id="KK102068">
    <property type="protein sequence ID" value="KIY98772.1"/>
    <property type="molecule type" value="Genomic_DNA"/>
</dbReference>
<accession>A0A0D2JHC8</accession>
<name>A0A0D2JHC8_9CHLO</name>
<protein>
    <recommendedName>
        <fullName evidence="3">LysM domain-containing protein</fullName>
    </recommendedName>
</protein>
<organism evidence="1 2">
    <name type="scientific">Monoraphidium neglectum</name>
    <dbReference type="NCBI Taxonomy" id="145388"/>
    <lineage>
        <taxon>Eukaryota</taxon>
        <taxon>Viridiplantae</taxon>
        <taxon>Chlorophyta</taxon>
        <taxon>core chlorophytes</taxon>
        <taxon>Chlorophyceae</taxon>
        <taxon>CS clade</taxon>
        <taxon>Sphaeropleales</taxon>
        <taxon>Selenastraceae</taxon>
        <taxon>Monoraphidium</taxon>
    </lineage>
</organism>
<gene>
    <name evidence="1" type="ORF">MNEG_9188</name>
</gene>